<protein>
    <submittedName>
        <fullName evidence="8">Deformed</fullName>
    </submittedName>
</protein>
<dbReference type="InterPro" id="IPR001827">
    <property type="entry name" value="Homeobox_Antennapedia_CS"/>
</dbReference>
<gene>
    <name evidence="8" type="primary">Dfd</name>
</gene>
<dbReference type="GO" id="GO:0003677">
    <property type="term" value="F:DNA binding"/>
    <property type="evidence" value="ECO:0007669"/>
    <property type="project" value="UniProtKB-KW"/>
</dbReference>
<keyword evidence="3" id="KW-0238">DNA-binding</keyword>
<evidence type="ECO:0000256" key="3">
    <source>
        <dbReference type="ARBA" id="ARBA00023125"/>
    </source>
</evidence>
<reference evidence="7" key="1">
    <citation type="submission" date="2015-06" db="EMBL/GenBank/DDBJ databases">
        <title>Paracyclopina nana hox gene.</title>
        <authorList>
            <person name="Kim B.-M."/>
            <person name="Lee J.-S."/>
        </authorList>
    </citation>
    <scope>NUCLEOTIDE SEQUENCE</scope>
</reference>
<name>A0A0K2JMW5_PARNA</name>
<dbReference type="GO" id="GO:0003700">
    <property type="term" value="F:DNA-binding transcription factor activity"/>
    <property type="evidence" value="ECO:0007669"/>
    <property type="project" value="InterPro"/>
</dbReference>
<keyword evidence="2" id="KW-0217">Developmental protein</keyword>
<accession>A0A0K2JMW5</accession>
<keyword evidence="4" id="KW-0371">Homeobox</keyword>
<feature type="compositionally biased region" description="Polar residues" evidence="6">
    <location>
        <begin position="139"/>
        <end position="151"/>
    </location>
</feature>
<feature type="region of interest" description="Disordered" evidence="6">
    <location>
        <begin position="311"/>
        <end position="365"/>
    </location>
</feature>
<proteinExistence type="predicted"/>
<evidence type="ECO:0000256" key="4">
    <source>
        <dbReference type="ARBA" id="ARBA00023155"/>
    </source>
</evidence>
<evidence type="ECO:0000256" key="2">
    <source>
        <dbReference type="ARBA" id="ARBA00022473"/>
    </source>
</evidence>
<feature type="region of interest" description="Disordered" evidence="6">
    <location>
        <begin position="134"/>
        <end position="233"/>
    </location>
</feature>
<feature type="compositionally biased region" description="Low complexity" evidence="6">
    <location>
        <begin position="160"/>
        <end position="176"/>
    </location>
</feature>
<evidence type="ECO:0000256" key="5">
    <source>
        <dbReference type="ARBA" id="ARBA00023242"/>
    </source>
</evidence>
<evidence type="ECO:0000256" key="6">
    <source>
        <dbReference type="SAM" id="MobiDB-lite"/>
    </source>
</evidence>
<reference evidence="8" key="2">
    <citation type="submission" date="2015-07" db="EMBL/GenBank/DDBJ databases">
        <title>First identification of a single homeobox (Hox) cluster in the cyclopoid copepod Paracyclopina nana.</title>
        <authorList>
            <person name="Kim B.-M."/>
            <person name="Lee J.-S."/>
        </authorList>
    </citation>
    <scope>NUCLEOTIDE SEQUENCE</scope>
</reference>
<dbReference type="PROSITE" id="PS00032">
    <property type="entry name" value="ANTENNAPEDIA"/>
    <property type="match status" value="1"/>
</dbReference>
<dbReference type="AlphaFoldDB" id="A0A0K2JMW5"/>
<feature type="compositionally biased region" description="Basic and acidic residues" evidence="6">
    <location>
        <begin position="356"/>
        <end position="365"/>
    </location>
</feature>
<organism evidence="8">
    <name type="scientific">Paracyclopina nana</name>
    <name type="common">Marine copepod</name>
    <dbReference type="NCBI Taxonomy" id="565004"/>
    <lineage>
        <taxon>Eukaryota</taxon>
        <taxon>Metazoa</taxon>
        <taxon>Ecdysozoa</taxon>
        <taxon>Arthropoda</taxon>
        <taxon>Crustacea</taxon>
        <taxon>Multicrustacea</taxon>
        <taxon>Hexanauplia</taxon>
        <taxon>Copepoda</taxon>
        <taxon>Cyclopoida</taxon>
        <taxon>Cyclopettidae</taxon>
        <taxon>Paracyclopina</taxon>
    </lineage>
</organism>
<evidence type="ECO:0000313" key="7">
    <source>
        <dbReference type="EMBL" id="ALB00306.1"/>
    </source>
</evidence>
<dbReference type="EMBL" id="KT345727">
    <property type="protein sequence ID" value="ALB00315.1"/>
    <property type="molecule type" value="Genomic_DNA"/>
</dbReference>
<dbReference type="GO" id="GO:0005634">
    <property type="term" value="C:nucleus"/>
    <property type="evidence" value="ECO:0007669"/>
    <property type="project" value="UniProtKB-SubCell"/>
</dbReference>
<dbReference type="EMBL" id="KT211415">
    <property type="protein sequence ID" value="ALB00306.1"/>
    <property type="molecule type" value="Genomic_DNA"/>
</dbReference>
<comment type="subcellular location">
    <subcellularLocation>
        <location evidence="1">Nucleus</location>
    </subcellularLocation>
</comment>
<evidence type="ECO:0000313" key="8">
    <source>
        <dbReference type="EMBL" id="ALB00315.1"/>
    </source>
</evidence>
<feature type="compositionally biased region" description="Basic and acidic residues" evidence="6">
    <location>
        <begin position="326"/>
        <end position="347"/>
    </location>
</feature>
<sequence>MITPAAAAGDDSTSIMSSFLMNSAAAAAGSYDPKFLEADHYSQASASAVSAVSSGYMGHTDYYAQHAAMASHGYPGAYPTTSMALNNQQASLYGREQMSGYGGYYQNCGISPHHQQMLQHQMAGHLAAASHLTGRSPVASPQPQGMASANVLSGHGVHDGNGNSLCGSGNQQQQQGVVGGNGGTAGSAEAISDPYGSPPHHNVVPQPQLTPGGGDGMSSDCSDDESSPNSNRQMPVVYPWMKKIHVGGVGGLYRQWQLSARHGAEASANCVHPAPDPGAGEGVPLQPLPNPAASHRDRPCALFVRTSDQNLVPEPANEVQKGQQVAEHEKRASEDQPRGCDHPRQPKDVVLGGLDADPKWWWQHE</sequence>
<evidence type="ECO:0000256" key="1">
    <source>
        <dbReference type="ARBA" id="ARBA00004123"/>
    </source>
</evidence>
<keyword evidence="5" id="KW-0539">Nucleus</keyword>